<name>A0A1F6UIU6_9PROT</name>
<sequence>MNNPAFVLTSKGVVVIDPGSSLQVGRLLLGKIAKTTPSPVIAVFNTHIHGDHWLGNQAIREAYPNAVIYAHPNMLAKAQGEGEFWLKTMLTLTAGATMGTRLELPSSALENDDTLRLGDRHFRVHHTGKAHTDGDLMLEVVEEKLMFLGDIVVAQRAGRLDDGDFKGNIAAIDAVLKSQAVHFVPGHGLSGGREIPLAYRAFLSTLYASVKQYYTQGLADFDMKDKVNKDLAAYQQWAMFDTGLGRLISLAYLQAEAESF</sequence>
<dbReference type="GO" id="GO:0017001">
    <property type="term" value="P:antibiotic catabolic process"/>
    <property type="evidence" value="ECO:0007669"/>
    <property type="project" value="UniProtKB-ARBA"/>
</dbReference>
<proteinExistence type="inferred from homology"/>
<comment type="similarity">
    <text evidence="1">Belongs to the metallo-beta-lactamase superfamily. Class-B beta-lactamase family.</text>
</comment>
<dbReference type="InterPro" id="IPR050855">
    <property type="entry name" value="NDM-1-like"/>
</dbReference>
<dbReference type="PANTHER" id="PTHR42951:SF4">
    <property type="entry name" value="ACYL-COENZYME A THIOESTERASE MBLAC2"/>
    <property type="match status" value="1"/>
</dbReference>
<dbReference type="Proteomes" id="UP000177950">
    <property type="component" value="Unassembled WGS sequence"/>
</dbReference>
<gene>
    <name evidence="3" type="ORF">A2V58_02890</name>
</gene>
<evidence type="ECO:0000313" key="3">
    <source>
        <dbReference type="EMBL" id="OGI57309.1"/>
    </source>
</evidence>
<feature type="domain" description="Metallo-beta-lactamase" evidence="2">
    <location>
        <begin position="2"/>
        <end position="187"/>
    </location>
</feature>
<dbReference type="CDD" id="cd16282">
    <property type="entry name" value="metallo-hydrolase-like_MBL-fold"/>
    <property type="match status" value="1"/>
</dbReference>
<dbReference type="InterPro" id="IPR001279">
    <property type="entry name" value="Metallo-B-lactamas"/>
</dbReference>
<dbReference type="AlphaFoldDB" id="A0A1F6UIU6"/>
<dbReference type="PANTHER" id="PTHR42951">
    <property type="entry name" value="METALLO-BETA-LACTAMASE DOMAIN-CONTAINING"/>
    <property type="match status" value="1"/>
</dbReference>
<dbReference type="Pfam" id="PF00753">
    <property type="entry name" value="Lactamase_B"/>
    <property type="match status" value="1"/>
</dbReference>
<dbReference type="SUPFAM" id="SSF56281">
    <property type="entry name" value="Metallo-hydrolase/oxidoreductase"/>
    <property type="match status" value="1"/>
</dbReference>
<reference evidence="3 4" key="1">
    <citation type="journal article" date="2016" name="Nat. Commun.">
        <title>Thousands of microbial genomes shed light on interconnected biogeochemical processes in an aquifer system.</title>
        <authorList>
            <person name="Anantharaman K."/>
            <person name="Brown C.T."/>
            <person name="Hug L.A."/>
            <person name="Sharon I."/>
            <person name="Castelle C.J."/>
            <person name="Probst A.J."/>
            <person name="Thomas B.C."/>
            <person name="Singh A."/>
            <person name="Wilkins M.J."/>
            <person name="Karaoz U."/>
            <person name="Brodie E.L."/>
            <person name="Williams K.H."/>
            <person name="Hubbard S.S."/>
            <person name="Banfield J.F."/>
        </authorList>
    </citation>
    <scope>NUCLEOTIDE SEQUENCE [LARGE SCALE GENOMIC DNA]</scope>
</reference>
<protein>
    <recommendedName>
        <fullName evidence="2">Metallo-beta-lactamase domain-containing protein</fullName>
    </recommendedName>
</protein>
<accession>A0A1F6UIU6</accession>
<evidence type="ECO:0000256" key="1">
    <source>
        <dbReference type="ARBA" id="ARBA00005250"/>
    </source>
</evidence>
<evidence type="ECO:0000313" key="4">
    <source>
        <dbReference type="Proteomes" id="UP000177950"/>
    </source>
</evidence>
<dbReference type="InterPro" id="IPR036866">
    <property type="entry name" value="RibonucZ/Hydroxyglut_hydro"/>
</dbReference>
<evidence type="ECO:0000259" key="2">
    <source>
        <dbReference type="SMART" id="SM00849"/>
    </source>
</evidence>
<dbReference type="SMART" id="SM00849">
    <property type="entry name" value="Lactamase_B"/>
    <property type="match status" value="1"/>
</dbReference>
<organism evidence="3 4">
    <name type="scientific">Candidatus Muproteobacteria bacterium RBG_19FT_COMBO_61_10</name>
    <dbReference type="NCBI Taxonomy" id="1817761"/>
    <lineage>
        <taxon>Bacteria</taxon>
        <taxon>Pseudomonadati</taxon>
        <taxon>Pseudomonadota</taxon>
        <taxon>Candidatus Muproteobacteria</taxon>
    </lineage>
</organism>
<dbReference type="Gene3D" id="3.60.15.10">
    <property type="entry name" value="Ribonuclease Z/Hydroxyacylglutathione hydrolase-like"/>
    <property type="match status" value="1"/>
</dbReference>
<dbReference type="EMBL" id="MFSV01000139">
    <property type="protein sequence ID" value="OGI57309.1"/>
    <property type="molecule type" value="Genomic_DNA"/>
</dbReference>
<comment type="caution">
    <text evidence="3">The sequence shown here is derived from an EMBL/GenBank/DDBJ whole genome shotgun (WGS) entry which is preliminary data.</text>
</comment>